<dbReference type="InterPro" id="IPR050250">
    <property type="entry name" value="Macrolide_Exporter_MacB"/>
</dbReference>
<reference evidence="3" key="1">
    <citation type="journal article" date="2015" name="Nature">
        <title>Complex archaea that bridge the gap between prokaryotes and eukaryotes.</title>
        <authorList>
            <person name="Spang A."/>
            <person name="Saw J.H."/>
            <person name="Jorgensen S.L."/>
            <person name="Zaremba-Niedzwiedzka K."/>
            <person name="Martijn J."/>
            <person name="Lind A.E."/>
            <person name="van Eijk R."/>
            <person name="Schleper C."/>
            <person name="Guy L."/>
            <person name="Ettema T.J."/>
        </authorList>
    </citation>
    <scope>NUCLEOTIDE SEQUENCE</scope>
</reference>
<dbReference type="InterPro" id="IPR025857">
    <property type="entry name" value="MacB_PCD"/>
</dbReference>
<feature type="domain" description="MacB-like periplasmic core" evidence="2">
    <location>
        <begin position="19"/>
        <end position="211"/>
    </location>
</feature>
<accession>A0A0F9FJN1</accession>
<dbReference type="AlphaFoldDB" id="A0A0F9FJN1"/>
<dbReference type="GO" id="GO:0022857">
    <property type="term" value="F:transmembrane transporter activity"/>
    <property type="evidence" value="ECO:0007669"/>
    <property type="project" value="TreeGrafter"/>
</dbReference>
<keyword evidence="1" id="KW-0812">Transmembrane</keyword>
<keyword evidence="1" id="KW-0472">Membrane</keyword>
<gene>
    <name evidence="3" type="ORF">LCGC14_1942900</name>
</gene>
<dbReference type="Pfam" id="PF12704">
    <property type="entry name" value="MacB_PCD"/>
    <property type="match status" value="1"/>
</dbReference>
<feature type="non-terminal residue" evidence="3">
    <location>
        <position position="303"/>
    </location>
</feature>
<protein>
    <recommendedName>
        <fullName evidence="2">MacB-like periplasmic core domain-containing protein</fullName>
    </recommendedName>
</protein>
<sequence length="303" mass="33784">MRLERITLINIKKHFGRLALLTLALTVVVATVVTLYTLSRLMHEDFQKKLDEYGSNMVIVPKIDDLPLSYDGVPLGSVALTDRHLTERDIKDLKTIKNKENLAVIAPKIIGTAQLKRREAIVVGVDFPKELKIKRWWKLRVGRKPKGGTDQILAGAGAAARHKLRVGQTLEIKGDKFTVAGILEEVGSPEDQPIYIDLKRAQKVFGRPGQLNLIEVSVWCYNCPINLIVGQASEKLPHAKVSAVRQVAETRDKVVTQFSIFAIVLSVVMASVGGLIIFTNMLAAVRERRHEIGIFRAVGFRRL</sequence>
<dbReference type="PANTHER" id="PTHR30572:SF4">
    <property type="entry name" value="ABC TRANSPORTER PERMEASE YTRF"/>
    <property type="match status" value="1"/>
</dbReference>
<feature type="transmembrane region" description="Helical" evidence="1">
    <location>
        <begin position="258"/>
        <end position="279"/>
    </location>
</feature>
<dbReference type="GO" id="GO:0005886">
    <property type="term" value="C:plasma membrane"/>
    <property type="evidence" value="ECO:0007669"/>
    <property type="project" value="TreeGrafter"/>
</dbReference>
<keyword evidence="1" id="KW-1133">Transmembrane helix</keyword>
<organism evidence="3">
    <name type="scientific">marine sediment metagenome</name>
    <dbReference type="NCBI Taxonomy" id="412755"/>
    <lineage>
        <taxon>unclassified sequences</taxon>
        <taxon>metagenomes</taxon>
        <taxon>ecological metagenomes</taxon>
    </lineage>
</organism>
<dbReference type="PANTHER" id="PTHR30572">
    <property type="entry name" value="MEMBRANE COMPONENT OF TRANSPORTER-RELATED"/>
    <property type="match status" value="1"/>
</dbReference>
<name>A0A0F9FJN1_9ZZZZ</name>
<evidence type="ECO:0000259" key="2">
    <source>
        <dbReference type="Pfam" id="PF12704"/>
    </source>
</evidence>
<evidence type="ECO:0000313" key="3">
    <source>
        <dbReference type="EMBL" id="KKL86619.1"/>
    </source>
</evidence>
<dbReference type="EMBL" id="LAZR01021061">
    <property type="protein sequence ID" value="KKL86619.1"/>
    <property type="molecule type" value="Genomic_DNA"/>
</dbReference>
<evidence type="ECO:0000256" key="1">
    <source>
        <dbReference type="SAM" id="Phobius"/>
    </source>
</evidence>
<comment type="caution">
    <text evidence="3">The sequence shown here is derived from an EMBL/GenBank/DDBJ whole genome shotgun (WGS) entry which is preliminary data.</text>
</comment>
<proteinExistence type="predicted"/>